<evidence type="ECO:0000256" key="5">
    <source>
        <dbReference type="ARBA" id="ARBA00023136"/>
    </source>
</evidence>
<feature type="transmembrane region" description="Helical" evidence="7">
    <location>
        <begin position="180"/>
        <end position="204"/>
    </location>
</feature>
<feature type="region of interest" description="Disordered" evidence="6">
    <location>
        <begin position="22"/>
        <end position="44"/>
    </location>
</feature>
<evidence type="ECO:0000256" key="2">
    <source>
        <dbReference type="ARBA" id="ARBA00022692"/>
    </source>
</evidence>
<feature type="transmembrane region" description="Helical" evidence="7">
    <location>
        <begin position="210"/>
        <end position="233"/>
    </location>
</feature>
<dbReference type="EMBL" id="JAJSPL020000032">
    <property type="protein sequence ID" value="KAK7736700.1"/>
    <property type="molecule type" value="Genomic_DNA"/>
</dbReference>
<organism evidence="8 9">
    <name type="scientific">Cytospora paraplurivora</name>
    <dbReference type="NCBI Taxonomy" id="2898453"/>
    <lineage>
        <taxon>Eukaryota</taxon>
        <taxon>Fungi</taxon>
        <taxon>Dikarya</taxon>
        <taxon>Ascomycota</taxon>
        <taxon>Pezizomycotina</taxon>
        <taxon>Sordariomycetes</taxon>
        <taxon>Sordariomycetidae</taxon>
        <taxon>Diaporthales</taxon>
        <taxon>Cytosporaceae</taxon>
        <taxon>Cytospora</taxon>
    </lineage>
</organism>
<dbReference type="AlphaFoldDB" id="A0AAN9U3Z1"/>
<evidence type="ECO:0000256" key="6">
    <source>
        <dbReference type="SAM" id="MobiDB-lite"/>
    </source>
</evidence>
<keyword evidence="5 7" id="KW-0472">Membrane</keyword>
<gene>
    <name evidence="8" type="ORF">SLS53_006909</name>
</gene>
<evidence type="ECO:0000256" key="7">
    <source>
        <dbReference type="SAM" id="Phobius"/>
    </source>
</evidence>
<dbReference type="GO" id="GO:0005789">
    <property type="term" value="C:endoplasmic reticulum membrane"/>
    <property type="evidence" value="ECO:0007669"/>
    <property type="project" value="UniProtKB-SubCell"/>
</dbReference>
<keyword evidence="4 7" id="KW-1133">Transmembrane helix</keyword>
<keyword evidence="2 7" id="KW-0812">Transmembrane</keyword>
<comment type="subcellular location">
    <subcellularLocation>
        <location evidence="1">Endoplasmic reticulum membrane</location>
        <topology evidence="1">Multi-pass membrane protein</topology>
    </subcellularLocation>
</comment>
<dbReference type="PANTHER" id="PTHR31394">
    <property type="entry name" value="TRANSMEMBRANE PROTEIN 199"/>
    <property type="match status" value="1"/>
</dbReference>
<proteinExistence type="predicted"/>
<evidence type="ECO:0008006" key="10">
    <source>
        <dbReference type="Google" id="ProtNLM"/>
    </source>
</evidence>
<evidence type="ECO:0000256" key="1">
    <source>
        <dbReference type="ARBA" id="ARBA00004477"/>
    </source>
</evidence>
<evidence type="ECO:0000313" key="8">
    <source>
        <dbReference type="EMBL" id="KAK7736700.1"/>
    </source>
</evidence>
<keyword evidence="3" id="KW-0256">Endoplasmic reticulum</keyword>
<comment type="caution">
    <text evidence="8">The sequence shown here is derived from an EMBL/GenBank/DDBJ whole genome shotgun (WGS) entry which is preliminary data.</text>
</comment>
<dbReference type="PANTHER" id="PTHR31394:SF1">
    <property type="entry name" value="TRANSMEMBRANE PROTEIN 199"/>
    <property type="match status" value="1"/>
</dbReference>
<dbReference type="Proteomes" id="UP001320245">
    <property type="component" value="Unassembled WGS sequence"/>
</dbReference>
<accession>A0AAN9U3Z1</accession>
<sequence>MVLLTMTPSIVKAIGKLNNEAVSQDEAEEDQLPRVETETEVDTQIEPSLDEPEVGKPISHAQIVHLWRQCKMLDAGGAEQEGGGLSLEILLRGASVYVPPPPPRPEPSKEYKALMARLRRDEEERKYQRMVSSPNPLDSQPRNFAQQFSLADQFAQINRPSNKDDMGDDDVLMNDVHRQVVLVINFLVTIFGCAATLWVLARWWSTPARMFLTMGGTLLVAVAEVAVYSGYVWHLGQAKKNEAKLKEVKEIVQTWVVGKEEEDEKGSEEVGKGKAEVIQDISSLRKRNIK</sequence>
<evidence type="ECO:0000256" key="3">
    <source>
        <dbReference type="ARBA" id="ARBA00022824"/>
    </source>
</evidence>
<name>A0AAN9U3Z1_9PEZI</name>
<dbReference type="GO" id="GO:0070072">
    <property type="term" value="P:vacuolar proton-transporting V-type ATPase complex assembly"/>
    <property type="evidence" value="ECO:0007669"/>
    <property type="project" value="InterPro"/>
</dbReference>
<dbReference type="Pfam" id="PF11712">
    <property type="entry name" value="Vma12"/>
    <property type="match status" value="1"/>
</dbReference>
<reference evidence="8 9" key="1">
    <citation type="journal article" date="2023" name="PLoS ONE">
        <title>Cytospora paraplurivora sp. nov. isolated from orchards with fruit tree decline syndrome in Ontario, Canada.</title>
        <authorList>
            <person name="Ilyukhin E."/>
            <person name="Nguyen H.D.T."/>
            <person name="Castle A.J."/>
            <person name="Ellouze W."/>
        </authorList>
    </citation>
    <scope>NUCLEOTIDE SEQUENCE [LARGE SCALE GENOMIC DNA]</scope>
    <source>
        <strain evidence="8 9">FDS-564</strain>
    </source>
</reference>
<keyword evidence="9" id="KW-1185">Reference proteome</keyword>
<dbReference type="InterPro" id="IPR021013">
    <property type="entry name" value="ATPase_Vma12"/>
</dbReference>
<evidence type="ECO:0000313" key="9">
    <source>
        <dbReference type="Proteomes" id="UP001320245"/>
    </source>
</evidence>
<protein>
    <recommendedName>
        <fullName evidence="10">Vacuolar h+-atpase assembly protein</fullName>
    </recommendedName>
</protein>
<evidence type="ECO:0000256" key="4">
    <source>
        <dbReference type="ARBA" id="ARBA00022989"/>
    </source>
</evidence>